<feature type="transmembrane region" description="Helical" evidence="1">
    <location>
        <begin position="47"/>
        <end position="63"/>
    </location>
</feature>
<keyword evidence="1" id="KW-1133">Transmembrane helix</keyword>
<name>A0A182WJZ0_9DIPT</name>
<evidence type="ECO:0000313" key="3">
    <source>
        <dbReference type="Proteomes" id="UP000075920"/>
    </source>
</evidence>
<accession>A0A182WJZ0</accession>
<keyword evidence="1" id="KW-0812">Transmembrane</keyword>
<dbReference type="EnsemblMetazoa" id="AMIN010694-RA">
    <property type="protein sequence ID" value="AMIN010694-PA"/>
    <property type="gene ID" value="AMIN010694"/>
</dbReference>
<dbReference type="Proteomes" id="UP000075920">
    <property type="component" value="Unassembled WGS sequence"/>
</dbReference>
<keyword evidence="1" id="KW-0472">Membrane</keyword>
<evidence type="ECO:0000256" key="1">
    <source>
        <dbReference type="SAM" id="Phobius"/>
    </source>
</evidence>
<reference evidence="2" key="2">
    <citation type="submission" date="2020-05" db="UniProtKB">
        <authorList>
            <consortium name="EnsemblMetazoa"/>
        </authorList>
    </citation>
    <scope>IDENTIFICATION</scope>
    <source>
        <strain evidence="2">MINIMUS1</strain>
    </source>
</reference>
<dbReference type="VEuPathDB" id="VectorBase:AMIN010694"/>
<organism evidence="2 3">
    <name type="scientific">Anopheles minimus</name>
    <dbReference type="NCBI Taxonomy" id="112268"/>
    <lineage>
        <taxon>Eukaryota</taxon>
        <taxon>Metazoa</taxon>
        <taxon>Ecdysozoa</taxon>
        <taxon>Arthropoda</taxon>
        <taxon>Hexapoda</taxon>
        <taxon>Insecta</taxon>
        <taxon>Pterygota</taxon>
        <taxon>Neoptera</taxon>
        <taxon>Endopterygota</taxon>
        <taxon>Diptera</taxon>
        <taxon>Nematocera</taxon>
        <taxon>Culicoidea</taxon>
        <taxon>Culicidae</taxon>
        <taxon>Anophelinae</taxon>
        <taxon>Anopheles</taxon>
    </lineage>
</organism>
<evidence type="ECO:0000313" key="2">
    <source>
        <dbReference type="EnsemblMetazoa" id="AMIN010694-PA"/>
    </source>
</evidence>
<proteinExistence type="predicted"/>
<feature type="transmembrane region" description="Helical" evidence="1">
    <location>
        <begin position="18"/>
        <end position="35"/>
    </location>
</feature>
<protein>
    <submittedName>
        <fullName evidence="2">Uncharacterized protein</fullName>
    </submittedName>
</protein>
<sequence length="146" mass="15990">MIDGYSKDRVVLGMLPRSHQAVAIHHGLFVSMYILSSRKTAEQIPIMKMMLIVTISIVIWWPLEHIPVLITRCGPPIPFTMVKCVELATETESGSLPFSDRNGETRLAPPPGPTVASWSCRSLPLPLPSPSSMEISSIGTIALLPM</sequence>
<dbReference type="AlphaFoldDB" id="A0A182WJZ0"/>
<reference evidence="3" key="1">
    <citation type="submission" date="2013-03" db="EMBL/GenBank/DDBJ databases">
        <title>The Genome Sequence of Anopheles minimus MINIMUS1.</title>
        <authorList>
            <consortium name="The Broad Institute Genomics Platform"/>
            <person name="Neafsey D.E."/>
            <person name="Walton C."/>
            <person name="Walker B."/>
            <person name="Young S.K."/>
            <person name="Zeng Q."/>
            <person name="Gargeya S."/>
            <person name="Fitzgerald M."/>
            <person name="Haas B."/>
            <person name="Abouelleil A."/>
            <person name="Allen A.W."/>
            <person name="Alvarado L."/>
            <person name="Arachchi H.M."/>
            <person name="Berlin A.M."/>
            <person name="Chapman S.B."/>
            <person name="Gainer-Dewar J."/>
            <person name="Goldberg J."/>
            <person name="Griggs A."/>
            <person name="Gujja S."/>
            <person name="Hansen M."/>
            <person name="Howarth C."/>
            <person name="Imamovic A."/>
            <person name="Ireland A."/>
            <person name="Larimer J."/>
            <person name="McCowan C."/>
            <person name="Murphy C."/>
            <person name="Pearson M."/>
            <person name="Poon T.W."/>
            <person name="Priest M."/>
            <person name="Roberts A."/>
            <person name="Saif S."/>
            <person name="Shea T."/>
            <person name="Sisk P."/>
            <person name="Sykes S."/>
            <person name="Wortman J."/>
            <person name="Nusbaum C."/>
            <person name="Birren B."/>
        </authorList>
    </citation>
    <scope>NUCLEOTIDE SEQUENCE [LARGE SCALE GENOMIC DNA]</scope>
    <source>
        <strain evidence="3">MINIMUS1</strain>
    </source>
</reference>
<keyword evidence="3" id="KW-1185">Reference proteome</keyword>